<keyword evidence="3" id="KW-1185">Reference proteome</keyword>
<keyword evidence="1" id="KW-0812">Transmembrane</keyword>
<evidence type="ECO:0000256" key="1">
    <source>
        <dbReference type="SAM" id="Phobius"/>
    </source>
</evidence>
<dbReference type="GeneID" id="55802912"/>
<dbReference type="Proteomes" id="UP000422648">
    <property type="component" value="Segment"/>
</dbReference>
<name>A0A5S9BZ17_9CAUD</name>
<accession>A0A5S9BZ17</accession>
<organism evidence="2 3">
    <name type="scientific">Tenacibaculum phage PTm1</name>
    <dbReference type="NCBI Taxonomy" id="2547425"/>
    <lineage>
        <taxon>Viruses</taxon>
        <taxon>Duplodnaviria</taxon>
        <taxon>Heunggongvirae</taxon>
        <taxon>Uroviricota</taxon>
        <taxon>Caudoviricetes</taxon>
        <taxon>Shirahamavirus</taxon>
        <taxon>Shirahamavirus PTm1</taxon>
    </lineage>
</organism>
<reference evidence="2 3" key="1">
    <citation type="journal article" date="2019" name="Arch. Virol.">
        <title>A novel jumbo Tenacibaculum maritimum lytic phage with head-fiber-like appendages.</title>
        <authorList>
            <person name="Kawato Y."/>
            <person name="Istiqomah I."/>
            <person name="Gaafar A.Y."/>
            <person name="Hanaoka M."/>
            <person name="Ishimaru K."/>
            <person name="Yasuike M."/>
            <person name="Nishiki I."/>
            <person name="Nakamura Y."/>
            <person name="Fujiwara A."/>
            <person name="Nakai T."/>
        </authorList>
    </citation>
    <scope>NUCLEOTIDE SEQUENCE [LARGE SCALE GENOMIC DNA]</scope>
    <source>
        <strain evidence="2 3">PTm1</strain>
    </source>
</reference>
<keyword evidence="1" id="KW-1133">Transmembrane helix</keyword>
<dbReference type="EMBL" id="AP019524">
    <property type="protein sequence ID" value="BBI90499.1"/>
    <property type="molecule type" value="Genomic_DNA"/>
</dbReference>
<evidence type="ECO:0000313" key="3">
    <source>
        <dbReference type="Proteomes" id="UP000422648"/>
    </source>
</evidence>
<keyword evidence="1" id="KW-0472">Membrane</keyword>
<evidence type="ECO:0000313" key="2">
    <source>
        <dbReference type="EMBL" id="BBI90499.1"/>
    </source>
</evidence>
<proteinExistence type="predicted"/>
<dbReference type="RefSeq" id="YP_009873791.1">
    <property type="nucleotide sequence ID" value="NC_049340.1"/>
</dbReference>
<sequence length="122" mass="14348">MNRWFKDFQTNNTFDKIFTWVVVLIIMVVGLVVITFFKKDDLYYENTFIFEIQYTDGMVGTDTIKTVTVYRNGMHHFYNGCLYVEESYAGGQGNKPTSKICGVRRYKLVRRNSKIIQNVTKD</sequence>
<feature type="transmembrane region" description="Helical" evidence="1">
    <location>
        <begin position="17"/>
        <end position="37"/>
    </location>
</feature>
<protein>
    <submittedName>
        <fullName evidence="2">Uncharacterized protein</fullName>
    </submittedName>
</protein>
<dbReference type="KEGG" id="vg:55802912"/>